<dbReference type="GO" id="GO:0052621">
    <property type="term" value="F:diguanylate cyclase activity"/>
    <property type="evidence" value="ECO:0007669"/>
    <property type="project" value="UniProtKB-EC"/>
</dbReference>
<evidence type="ECO:0000313" key="7">
    <source>
        <dbReference type="Proteomes" id="UP000310016"/>
    </source>
</evidence>
<comment type="catalytic activity">
    <reaction evidence="2">
        <text>2 GTP = 3',3'-c-di-GMP + 2 diphosphate</text>
        <dbReference type="Rhea" id="RHEA:24898"/>
        <dbReference type="ChEBI" id="CHEBI:33019"/>
        <dbReference type="ChEBI" id="CHEBI:37565"/>
        <dbReference type="ChEBI" id="CHEBI:58805"/>
        <dbReference type="EC" id="2.7.7.65"/>
    </reaction>
</comment>
<protein>
    <recommendedName>
        <fullName evidence="1">diguanylate cyclase</fullName>
        <ecNumber evidence="1">2.7.7.65</ecNumber>
    </recommendedName>
</protein>
<dbReference type="Gene3D" id="3.30.70.270">
    <property type="match status" value="1"/>
</dbReference>
<dbReference type="PANTHER" id="PTHR45138:SF9">
    <property type="entry name" value="DIGUANYLATE CYCLASE DGCM-RELATED"/>
    <property type="match status" value="1"/>
</dbReference>
<evidence type="ECO:0000256" key="1">
    <source>
        <dbReference type="ARBA" id="ARBA00012528"/>
    </source>
</evidence>
<gene>
    <name evidence="6" type="ORF">FAZ21_15440</name>
</gene>
<dbReference type="CDD" id="cd01949">
    <property type="entry name" value="GGDEF"/>
    <property type="match status" value="1"/>
</dbReference>
<feature type="transmembrane region" description="Helical" evidence="4">
    <location>
        <begin position="87"/>
        <end position="105"/>
    </location>
</feature>
<feature type="transmembrane region" description="Helical" evidence="4">
    <location>
        <begin position="37"/>
        <end position="56"/>
    </location>
</feature>
<dbReference type="NCBIfam" id="TIGR00254">
    <property type="entry name" value="GGDEF"/>
    <property type="match status" value="1"/>
</dbReference>
<dbReference type="Proteomes" id="UP000310016">
    <property type="component" value="Unassembled WGS sequence"/>
</dbReference>
<evidence type="ECO:0000256" key="4">
    <source>
        <dbReference type="SAM" id="Phobius"/>
    </source>
</evidence>
<feature type="transmembrane region" description="Helical" evidence="4">
    <location>
        <begin position="145"/>
        <end position="167"/>
    </location>
</feature>
<evidence type="ECO:0000259" key="5">
    <source>
        <dbReference type="PROSITE" id="PS50887"/>
    </source>
</evidence>
<feature type="transmembrane region" description="Helical" evidence="4">
    <location>
        <begin position="6"/>
        <end position="30"/>
    </location>
</feature>
<dbReference type="EC" id="2.7.7.65" evidence="1"/>
<dbReference type="EMBL" id="SUMF01000023">
    <property type="protein sequence ID" value="TJZ68600.1"/>
    <property type="molecule type" value="Genomic_DNA"/>
</dbReference>
<dbReference type="PANTHER" id="PTHR45138">
    <property type="entry name" value="REGULATORY COMPONENTS OF SENSORY TRANSDUCTION SYSTEM"/>
    <property type="match status" value="1"/>
</dbReference>
<sequence>MWPSPTLSIALSLAALALLATISLALLALGHRERGQCMLACGGLAGLAACGAMAVGLDIPALALWVGTDALLLIGGRFYLGQAPRYLTTLPWPLLAIGVFAYSGGTPGSSLHILSFALSILPLAPMHVSSLIPQVVEERWAAPRQLFAVAHILHASYWLAVALAWLIGSPGAWAHLPAAYIPLGLMLLVSGMAWPQLVGQRLRSRISRLARFDALTGALNRRGVEEIALRELHRVRKHQGQLGLVLIDLDRFRTLNARYGHGAGDVALRACADAVREQMGRGEYFGRVGGEEFCILAPGLTGDALEQLLARVRQAVRELEVEHEELLIRFSASASMAGFGTDGTDFDTLYRVALKRISQEKKGPIAFADTAPQAAAA</sequence>
<keyword evidence="3" id="KW-0175">Coiled coil</keyword>
<dbReference type="InterPro" id="IPR000160">
    <property type="entry name" value="GGDEF_dom"/>
</dbReference>
<dbReference type="Pfam" id="PF00990">
    <property type="entry name" value="GGDEF"/>
    <property type="match status" value="1"/>
</dbReference>
<comment type="caution">
    <text evidence="6">The sequence shown here is derived from an EMBL/GenBank/DDBJ whole genome shotgun (WGS) entry which is preliminary data.</text>
</comment>
<dbReference type="InterPro" id="IPR029787">
    <property type="entry name" value="Nucleotide_cyclase"/>
</dbReference>
<keyword evidence="4" id="KW-1133">Transmembrane helix</keyword>
<keyword evidence="7" id="KW-1185">Reference proteome</keyword>
<feature type="transmembrane region" description="Helical" evidence="4">
    <location>
        <begin position="111"/>
        <end position="133"/>
    </location>
</feature>
<dbReference type="InterPro" id="IPR050469">
    <property type="entry name" value="Diguanylate_Cyclase"/>
</dbReference>
<organism evidence="6 7">
    <name type="scientific">Chitiniphilus eburneus</name>
    <dbReference type="NCBI Taxonomy" id="2571148"/>
    <lineage>
        <taxon>Bacteria</taxon>
        <taxon>Pseudomonadati</taxon>
        <taxon>Pseudomonadota</taxon>
        <taxon>Betaproteobacteria</taxon>
        <taxon>Neisseriales</taxon>
        <taxon>Chitinibacteraceae</taxon>
        <taxon>Chitiniphilus</taxon>
    </lineage>
</organism>
<evidence type="ECO:0000313" key="6">
    <source>
        <dbReference type="EMBL" id="TJZ68600.1"/>
    </source>
</evidence>
<dbReference type="OrthoDB" id="8582105at2"/>
<accession>A0A4U0PLD6</accession>
<dbReference type="InterPro" id="IPR043128">
    <property type="entry name" value="Rev_trsase/Diguanyl_cyclase"/>
</dbReference>
<evidence type="ECO:0000256" key="2">
    <source>
        <dbReference type="ARBA" id="ARBA00034247"/>
    </source>
</evidence>
<proteinExistence type="predicted"/>
<dbReference type="SMART" id="SM00267">
    <property type="entry name" value="GGDEF"/>
    <property type="match status" value="1"/>
</dbReference>
<name>A0A4U0PLD6_9NEIS</name>
<feature type="transmembrane region" description="Helical" evidence="4">
    <location>
        <begin position="179"/>
        <end position="198"/>
    </location>
</feature>
<dbReference type="AlphaFoldDB" id="A0A4U0PLD6"/>
<reference evidence="6 7" key="1">
    <citation type="submission" date="2019-04" db="EMBL/GenBank/DDBJ databases">
        <title>Chitiniphilus eburnea sp. nov., a novel chitinolytic bacterium isolated from aquaculture sludge.</title>
        <authorList>
            <person name="Sheng M."/>
        </authorList>
    </citation>
    <scope>NUCLEOTIDE SEQUENCE [LARGE SCALE GENOMIC DNA]</scope>
    <source>
        <strain evidence="6 7">HX-2-15</strain>
    </source>
</reference>
<feature type="coiled-coil region" evidence="3">
    <location>
        <begin position="302"/>
        <end position="329"/>
    </location>
</feature>
<keyword evidence="4" id="KW-0472">Membrane</keyword>
<dbReference type="RefSeq" id="WP_136774343.1">
    <property type="nucleotide sequence ID" value="NZ_CP156074.1"/>
</dbReference>
<dbReference type="SUPFAM" id="SSF55073">
    <property type="entry name" value="Nucleotide cyclase"/>
    <property type="match status" value="1"/>
</dbReference>
<keyword evidence="4" id="KW-0812">Transmembrane</keyword>
<evidence type="ECO:0000256" key="3">
    <source>
        <dbReference type="SAM" id="Coils"/>
    </source>
</evidence>
<feature type="domain" description="GGDEF" evidence="5">
    <location>
        <begin position="240"/>
        <end position="370"/>
    </location>
</feature>
<dbReference type="PROSITE" id="PS50887">
    <property type="entry name" value="GGDEF"/>
    <property type="match status" value="1"/>
</dbReference>